<feature type="region of interest" description="Disordered" evidence="1">
    <location>
        <begin position="145"/>
        <end position="168"/>
    </location>
</feature>
<sequence>MRRQDMYGVLVIEYLSSLIKCKKPNPGVRANKATGKVATTVQKKTPSKNTIKNAKKRVFKVLRKKRSEDDVVKATEGILNVAAKAPLALTKVTNTKKHRVIKTNTLAANKACTITKIMIGSIPITLITAEPVRVVSFRKEKKVSRKNTTRRIQPAKKDNTVSNIKSQA</sequence>
<dbReference type="Proteomes" id="UP000327157">
    <property type="component" value="Chromosome 11"/>
</dbReference>
<evidence type="ECO:0000313" key="2">
    <source>
        <dbReference type="EMBL" id="KAB2606316.1"/>
    </source>
</evidence>
<reference evidence="3" key="2">
    <citation type="submission" date="2019-10" db="EMBL/GenBank/DDBJ databases">
        <title>A de novo genome assembly of a pear dwarfing rootstock.</title>
        <authorList>
            <person name="Wang F."/>
            <person name="Wang J."/>
            <person name="Li S."/>
            <person name="Zhang Y."/>
            <person name="Fang M."/>
            <person name="Ma L."/>
            <person name="Zhao Y."/>
            <person name="Jiang S."/>
        </authorList>
    </citation>
    <scope>NUCLEOTIDE SEQUENCE [LARGE SCALE GENOMIC DNA]</scope>
</reference>
<dbReference type="EMBL" id="SMOL01000559">
    <property type="protein sequence ID" value="KAB2606316.1"/>
    <property type="molecule type" value="Genomic_DNA"/>
</dbReference>
<comment type="caution">
    <text evidence="2">The sequence shown here is derived from an EMBL/GenBank/DDBJ whole genome shotgun (WGS) entry which is preliminary data.</text>
</comment>
<reference evidence="2 3" key="1">
    <citation type="submission" date="2019-09" db="EMBL/GenBank/DDBJ databases">
        <authorList>
            <person name="Ou C."/>
        </authorList>
    </citation>
    <scope>NUCLEOTIDE SEQUENCE [LARGE SCALE GENOMIC DNA]</scope>
    <source>
        <strain evidence="2">S2</strain>
        <tissue evidence="2">Leaf</tissue>
    </source>
</reference>
<protein>
    <submittedName>
        <fullName evidence="2">Uncharacterized protein</fullName>
    </submittedName>
</protein>
<keyword evidence="3" id="KW-1185">Reference proteome</keyword>
<proteinExistence type="predicted"/>
<name>A0A5N5FT48_9ROSA</name>
<evidence type="ECO:0000256" key="1">
    <source>
        <dbReference type="SAM" id="MobiDB-lite"/>
    </source>
</evidence>
<organism evidence="2 3">
    <name type="scientific">Pyrus ussuriensis x Pyrus communis</name>
    <dbReference type="NCBI Taxonomy" id="2448454"/>
    <lineage>
        <taxon>Eukaryota</taxon>
        <taxon>Viridiplantae</taxon>
        <taxon>Streptophyta</taxon>
        <taxon>Embryophyta</taxon>
        <taxon>Tracheophyta</taxon>
        <taxon>Spermatophyta</taxon>
        <taxon>Magnoliopsida</taxon>
        <taxon>eudicotyledons</taxon>
        <taxon>Gunneridae</taxon>
        <taxon>Pentapetalae</taxon>
        <taxon>rosids</taxon>
        <taxon>fabids</taxon>
        <taxon>Rosales</taxon>
        <taxon>Rosaceae</taxon>
        <taxon>Amygdaloideae</taxon>
        <taxon>Maleae</taxon>
        <taxon>Pyrus</taxon>
    </lineage>
</organism>
<accession>A0A5N5FT48</accession>
<reference evidence="2 3" key="3">
    <citation type="submission" date="2019-11" db="EMBL/GenBank/DDBJ databases">
        <title>A de novo genome assembly of a pear dwarfing rootstock.</title>
        <authorList>
            <person name="Wang F."/>
            <person name="Wang J."/>
            <person name="Li S."/>
            <person name="Zhang Y."/>
            <person name="Fang M."/>
            <person name="Ma L."/>
            <person name="Zhao Y."/>
            <person name="Jiang S."/>
        </authorList>
    </citation>
    <scope>NUCLEOTIDE SEQUENCE [LARGE SCALE GENOMIC DNA]</scope>
    <source>
        <strain evidence="2">S2</strain>
        <tissue evidence="2">Leaf</tissue>
    </source>
</reference>
<evidence type="ECO:0000313" key="3">
    <source>
        <dbReference type="Proteomes" id="UP000327157"/>
    </source>
</evidence>
<dbReference type="AlphaFoldDB" id="A0A5N5FT48"/>
<gene>
    <name evidence="2" type="ORF">D8674_006033</name>
</gene>